<sequence length="220" mass="24642">MKSNRGLIPVWLENGFRALLDPMINVFVRMNINPNFFTILGLIITSLGTVVLFINPLWIHWTGLLILLGGMCDMIDGKLARTSGKSTKFGALFDSSLDRYSEVIMFFGIAAYYVRHDSYLLSVMTFAALGGSTMVSYVRARAESLGFEAKVGWMQRAERVLLIGAAALFNTSLFQIPSLTRQIHAVTLLDVAIWIVAIFANITAIQRLYFVYKLDKSNTR</sequence>
<dbReference type="InParanoid" id="H1XX67"/>
<gene>
    <name evidence="4" type="ORF">Calab_1178</name>
</gene>
<dbReference type="Gene3D" id="1.20.120.1760">
    <property type="match status" value="1"/>
</dbReference>
<keyword evidence="1 2" id="KW-0808">Transferase</keyword>
<feature type="transmembrane region" description="Helical" evidence="3">
    <location>
        <begin position="32"/>
        <end position="52"/>
    </location>
</feature>
<evidence type="ECO:0000256" key="2">
    <source>
        <dbReference type="RuleBase" id="RU003750"/>
    </source>
</evidence>
<dbReference type="Pfam" id="PF01066">
    <property type="entry name" value="CDP-OH_P_transf"/>
    <property type="match status" value="1"/>
</dbReference>
<dbReference type="OrthoDB" id="116551at2"/>
<keyword evidence="3" id="KW-0812">Transmembrane</keyword>
<dbReference type="InterPro" id="IPR043130">
    <property type="entry name" value="CDP-OH_PTrfase_TM_dom"/>
</dbReference>
<dbReference type="AlphaFoldDB" id="H1XX67"/>
<keyword evidence="3" id="KW-0472">Membrane</keyword>
<feature type="transmembrane region" description="Helical" evidence="3">
    <location>
        <begin position="191"/>
        <end position="212"/>
    </location>
</feature>
<dbReference type="InterPro" id="IPR048254">
    <property type="entry name" value="CDP_ALCOHOL_P_TRANSF_CS"/>
</dbReference>
<dbReference type="GO" id="GO:0008654">
    <property type="term" value="P:phospholipid biosynthetic process"/>
    <property type="evidence" value="ECO:0007669"/>
    <property type="project" value="InterPro"/>
</dbReference>
<evidence type="ECO:0000313" key="5">
    <source>
        <dbReference type="Proteomes" id="UP000004671"/>
    </source>
</evidence>
<feature type="transmembrane region" description="Helical" evidence="3">
    <location>
        <begin position="160"/>
        <end position="179"/>
    </location>
</feature>
<dbReference type="HOGENOM" id="CLU_080384_1_0_0"/>
<feature type="transmembrane region" description="Helical" evidence="3">
    <location>
        <begin position="120"/>
        <end position="140"/>
    </location>
</feature>
<keyword evidence="3" id="KW-1133">Transmembrane helix</keyword>
<dbReference type="EMBL" id="CM001402">
    <property type="protein sequence ID" value="EHO40804.1"/>
    <property type="molecule type" value="Genomic_DNA"/>
</dbReference>
<proteinExistence type="inferred from homology"/>
<name>H1XX67_CALAY</name>
<keyword evidence="5" id="KW-1185">Reference proteome</keyword>
<dbReference type="eggNOG" id="COG0558">
    <property type="taxonomic scope" value="Bacteria"/>
</dbReference>
<dbReference type="STRING" id="880073.Cabys_3952"/>
<accession>H1XX67</accession>
<organism evidence="4 5">
    <name type="scientific">Caldithrix abyssi DSM 13497</name>
    <dbReference type="NCBI Taxonomy" id="880073"/>
    <lineage>
        <taxon>Bacteria</taxon>
        <taxon>Pseudomonadati</taxon>
        <taxon>Calditrichota</taxon>
        <taxon>Calditrichia</taxon>
        <taxon>Calditrichales</taxon>
        <taxon>Calditrichaceae</taxon>
        <taxon>Caldithrix</taxon>
    </lineage>
</organism>
<dbReference type="PaxDb" id="880073-Calab_1178"/>
<comment type="similarity">
    <text evidence="2">Belongs to the CDP-alcohol phosphatidyltransferase class-I family.</text>
</comment>
<dbReference type="GO" id="GO:0016020">
    <property type="term" value="C:membrane"/>
    <property type="evidence" value="ECO:0007669"/>
    <property type="project" value="InterPro"/>
</dbReference>
<evidence type="ECO:0000313" key="4">
    <source>
        <dbReference type="EMBL" id="EHO40804.1"/>
    </source>
</evidence>
<evidence type="ECO:0000256" key="1">
    <source>
        <dbReference type="ARBA" id="ARBA00022679"/>
    </source>
</evidence>
<reference evidence="4 5" key="1">
    <citation type="submission" date="2011-09" db="EMBL/GenBank/DDBJ databases">
        <title>The permanent draft genome of Caldithrix abyssi DSM 13497.</title>
        <authorList>
            <consortium name="US DOE Joint Genome Institute (JGI-PGF)"/>
            <person name="Lucas S."/>
            <person name="Han J."/>
            <person name="Lapidus A."/>
            <person name="Bruce D."/>
            <person name="Goodwin L."/>
            <person name="Pitluck S."/>
            <person name="Peters L."/>
            <person name="Kyrpides N."/>
            <person name="Mavromatis K."/>
            <person name="Ivanova N."/>
            <person name="Mikhailova N."/>
            <person name="Chertkov O."/>
            <person name="Detter J.C."/>
            <person name="Tapia R."/>
            <person name="Han C."/>
            <person name="Land M."/>
            <person name="Hauser L."/>
            <person name="Markowitz V."/>
            <person name="Cheng J.-F."/>
            <person name="Hugenholtz P."/>
            <person name="Woyke T."/>
            <person name="Wu D."/>
            <person name="Spring S."/>
            <person name="Brambilla E."/>
            <person name="Klenk H.-P."/>
            <person name="Eisen J.A."/>
        </authorList>
    </citation>
    <scope>NUCLEOTIDE SEQUENCE [LARGE SCALE GENOMIC DNA]</scope>
    <source>
        <strain evidence="4 5">DSM 13497</strain>
    </source>
</reference>
<dbReference type="GO" id="GO:0016780">
    <property type="term" value="F:phosphotransferase activity, for other substituted phosphate groups"/>
    <property type="evidence" value="ECO:0007669"/>
    <property type="project" value="InterPro"/>
</dbReference>
<dbReference type="PROSITE" id="PS00379">
    <property type="entry name" value="CDP_ALCOHOL_P_TRANSF"/>
    <property type="match status" value="1"/>
</dbReference>
<evidence type="ECO:0000256" key="3">
    <source>
        <dbReference type="SAM" id="Phobius"/>
    </source>
</evidence>
<dbReference type="Proteomes" id="UP000004671">
    <property type="component" value="Chromosome"/>
</dbReference>
<dbReference type="RefSeq" id="WP_006927856.1">
    <property type="nucleotide sequence ID" value="NZ_CM001402.1"/>
</dbReference>
<dbReference type="InterPro" id="IPR000462">
    <property type="entry name" value="CDP-OH_P_trans"/>
</dbReference>
<protein>
    <submittedName>
        <fullName evidence="4">CDP-alcohol phosphatidyltransferase</fullName>
    </submittedName>
</protein>